<dbReference type="PROSITE" id="PS52016">
    <property type="entry name" value="TONB_DEPENDENT_REC_3"/>
    <property type="match status" value="1"/>
</dbReference>
<dbReference type="InterPro" id="IPR023996">
    <property type="entry name" value="TonB-dep_OMP_SusC/RagA"/>
</dbReference>
<evidence type="ECO:0000313" key="7">
    <source>
        <dbReference type="EMBL" id="MBW2961479.1"/>
    </source>
</evidence>
<feature type="signal peptide" evidence="4">
    <location>
        <begin position="1"/>
        <end position="22"/>
    </location>
</feature>
<comment type="similarity">
    <text evidence="2 3">Belongs to the TonB-dependent receptor family.</text>
</comment>
<comment type="caution">
    <text evidence="7">The sequence shown here is derived from an EMBL/GenBank/DDBJ whole genome shotgun (WGS) entry which is preliminary data.</text>
</comment>
<dbReference type="Pfam" id="PF00593">
    <property type="entry name" value="TonB_dep_Rec_b-barrel"/>
    <property type="match status" value="1"/>
</dbReference>
<name>A0ABS6W0Y2_9FLAO</name>
<dbReference type="InterPro" id="IPR012910">
    <property type="entry name" value="Plug_dom"/>
</dbReference>
<feature type="chain" id="PRO_5047448726" evidence="4">
    <location>
        <begin position="23"/>
        <end position="1074"/>
    </location>
</feature>
<evidence type="ECO:0000259" key="5">
    <source>
        <dbReference type="Pfam" id="PF00593"/>
    </source>
</evidence>
<keyword evidence="2 3" id="KW-0472">Membrane</keyword>
<keyword evidence="2" id="KW-0812">Transmembrane</keyword>
<accession>A0ABS6W0Y2</accession>
<dbReference type="NCBIfam" id="TIGR04056">
    <property type="entry name" value="OMP_RagA_SusC"/>
    <property type="match status" value="1"/>
</dbReference>
<dbReference type="EMBL" id="JAHWDF010000005">
    <property type="protein sequence ID" value="MBW2961479.1"/>
    <property type="molecule type" value="Genomic_DNA"/>
</dbReference>
<dbReference type="RefSeq" id="WP_219039762.1">
    <property type="nucleotide sequence ID" value="NZ_JAHWDF010000005.1"/>
</dbReference>
<keyword evidence="2" id="KW-0998">Cell outer membrane</keyword>
<sequence length="1074" mass="118369">MRTKLKVFFTLLSVLISQVLLAQTSEIKGTVTDDNQLPLPGVNVVIKDTSTGTQTDFDGNYTIQAKEGDILVFSYVGLKTTEYSVTNNTTIDVVLEPDSAQLDEVVVTALGIEREKKSLGYATQEVDGSEVSDVPQSNFINSLQGKVAGLKVNPSGTMGGSSNTIIRGFSSLTGNNQALYVIDGIIIDNSNNNTADQTSGVGGYDYGNAATDVNPEDVESINVLKGAAATALYGSRASNGAIIIETKKGKKRNGIGVSVNSTFTVSEVNSNTLPKYQNRYGAGYGEFYGPNEDSYFNSADINNDGILDPVVPTTEDASYGAAFDGQPVYQWNSLFPQLNTYQQATPWRAARNNPNSVWETGTTAINSFAISGGGESNAFRLSVTNFDQNGNLPNSNIKRNTIKFNGSQDITDKFSVSTNISYIKTDGKGRYGTGYDSENPMQAFRQWWQTNVDLKEQKQAYLDTRQNITWNLNGPGNTAPVYTDNFYWTRYENFETDTRNRYFGNFIMNYEINDVFSVLGRFTFDTYDELREERRNVGSTGVSNYSRYNNRQAEYNYDIILNINKDITDNINLDGNVGWNLRRQEWNNILASTNGGLNVPGLYSLSNSRSLLLAPEEYDADKLVDGIYARASLGFFNNYFIEGTIRRDRSSSLPASNNTYYYPSISGSALLSNVIEADWLSFAKIRANYAEVGSDTDPYRILQTYSLLDPFDGSAIASNLGDINNPNLKPERTKSYEFGLEANLFNNRIGFDVTYYNSTTEDLITPVEISRSTGFNRAIRNAGSLENKGWEVQLRGTPIKTKNFSWNISANWARNRSEVIELDESLSNLPLANLQGGITIDASPGQPYGAIRGTDYIYSNGQRVVGDDGYYQISETNNEIIGNIQPDWVGGVQNTFAYKNISLGFLIDIQQGGDIFSLDTWYGFNTGIYDRTVGTNDLGNPLRAPLTDDQNSGGIILPGVTESGEQNNERISLEDSNGTPYGYANDANKGHIYDASYVKLREVTLTYKFGENIIGNTPITNASLSLIGRNLWIIHKNIPYSDPEAGLSSGNIQGYQSGAYPAFREVGASLKLNF</sequence>
<dbReference type="NCBIfam" id="TIGR04057">
    <property type="entry name" value="SusC_RagA_signa"/>
    <property type="match status" value="1"/>
</dbReference>
<reference evidence="7 8" key="1">
    <citation type="submission" date="2021-07" db="EMBL/GenBank/DDBJ databases">
        <title>Mesonia aestuariivivens sp. nov., isolated from a tidal flat.</title>
        <authorList>
            <person name="Kim Y.-O."/>
            <person name="Yoon J.-H."/>
        </authorList>
    </citation>
    <scope>NUCLEOTIDE SEQUENCE [LARGE SCALE GENOMIC DNA]</scope>
    <source>
        <strain evidence="7 8">JHPTF-M18</strain>
    </source>
</reference>
<dbReference type="InterPro" id="IPR000531">
    <property type="entry name" value="Beta-barrel_TonB"/>
</dbReference>
<evidence type="ECO:0000259" key="6">
    <source>
        <dbReference type="Pfam" id="PF07715"/>
    </source>
</evidence>
<dbReference type="Pfam" id="PF07715">
    <property type="entry name" value="Plug"/>
    <property type="match status" value="1"/>
</dbReference>
<dbReference type="InterPro" id="IPR023997">
    <property type="entry name" value="TonB-dep_OMP_SusC/RagA_CS"/>
</dbReference>
<evidence type="ECO:0000256" key="2">
    <source>
        <dbReference type="PROSITE-ProRule" id="PRU01360"/>
    </source>
</evidence>
<feature type="domain" description="TonB-dependent receptor plug" evidence="6">
    <location>
        <begin position="116"/>
        <end position="241"/>
    </location>
</feature>
<dbReference type="Proteomes" id="UP000719267">
    <property type="component" value="Unassembled WGS sequence"/>
</dbReference>
<keyword evidence="8" id="KW-1185">Reference proteome</keyword>
<evidence type="ECO:0000256" key="1">
    <source>
        <dbReference type="ARBA" id="ARBA00022729"/>
    </source>
</evidence>
<dbReference type="PANTHER" id="PTHR30069:SF29">
    <property type="entry name" value="HEMOGLOBIN AND HEMOGLOBIN-HAPTOGLOBIN-BINDING PROTEIN 1-RELATED"/>
    <property type="match status" value="1"/>
</dbReference>
<evidence type="ECO:0000256" key="3">
    <source>
        <dbReference type="RuleBase" id="RU003357"/>
    </source>
</evidence>
<keyword evidence="2" id="KW-1134">Transmembrane beta strand</keyword>
<evidence type="ECO:0000256" key="4">
    <source>
        <dbReference type="SAM" id="SignalP"/>
    </source>
</evidence>
<dbReference type="Pfam" id="PF13715">
    <property type="entry name" value="CarbopepD_reg_2"/>
    <property type="match status" value="1"/>
</dbReference>
<evidence type="ECO:0000313" key="8">
    <source>
        <dbReference type="Proteomes" id="UP000719267"/>
    </source>
</evidence>
<feature type="domain" description="TonB-dependent receptor-like beta-barrel" evidence="5">
    <location>
        <begin position="465"/>
        <end position="867"/>
    </location>
</feature>
<dbReference type="InterPro" id="IPR039426">
    <property type="entry name" value="TonB-dep_rcpt-like"/>
</dbReference>
<keyword evidence="3" id="KW-0798">TonB box</keyword>
<keyword evidence="2" id="KW-0813">Transport</keyword>
<proteinExistence type="inferred from homology"/>
<organism evidence="7 8">
    <name type="scientific">Mesonia aestuariivivens</name>
    <dbReference type="NCBI Taxonomy" id="2796128"/>
    <lineage>
        <taxon>Bacteria</taxon>
        <taxon>Pseudomonadati</taxon>
        <taxon>Bacteroidota</taxon>
        <taxon>Flavobacteriia</taxon>
        <taxon>Flavobacteriales</taxon>
        <taxon>Flavobacteriaceae</taxon>
        <taxon>Mesonia</taxon>
    </lineage>
</organism>
<comment type="subcellular location">
    <subcellularLocation>
        <location evidence="2">Cell outer membrane</location>
        <topology evidence="2">Multi-pass membrane protein</topology>
    </subcellularLocation>
</comment>
<protein>
    <submittedName>
        <fullName evidence="7">SusC/RagA family TonB-linked outer membrane protein</fullName>
    </submittedName>
</protein>
<gene>
    <name evidence="7" type="ORF">KW502_06675</name>
</gene>
<keyword evidence="1 4" id="KW-0732">Signal</keyword>
<dbReference type="PANTHER" id="PTHR30069">
    <property type="entry name" value="TONB-DEPENDENT OUTER MEMBRANE RECEPTOR"/>
    <property type="match status" value="1"/>
</dbReference>